<dbReference type="Gene3D" id="2.160.20.10">
    <property type="entry name" value="Single-stranded right-handed beta-helix, Pectin lyase-like"/>
    <property type="match status" value="1"/>
</dbReference>
<accession>A0A6B3NLS4</accession>
<dbReference type="EMBL" id="JAAHFQ010000973">
    <property type="protein sequence ID" value="NER31885.1"/>
    <property type="molecule type" value="Genomic_DNA"/>
</dbReference>
<dbReference type="SUPFAM" id="SSF51126">
    <property type="entry name" value="Pectin lyase-like"/>
    <property type="match status" value="2"/>
</dbReference>
<reference evidence="1" key="1">
    <citation type="submission" date="2019-11" db="EMBL/GenBank/DDBJ databases">
        <title>Genomic insights into an expanded diversity of filamentous marine cyanobacteria reveals the extraordinary biosynthetic potential of Moorea and Okeania.</title>
        <authorList>
            <person name="Ferreira Leao T."/>
            <person name="Wang M."/>
            <person name="Moss N."/>
            <person name="Da Silva R."/>
            <person name="Sanders J."/>
            <person name="Nurk S."/>
            <person name="Gurevich A."/>
            <person name="Humphrey G."/>
            <person name="Reher R."/>
            <person name="Zhu Q."/>
            <person name="Belda-Ferre P."/>
            <person name="Glukhov E."/>
            <person name="Rex R."/>
            <person name="Dorrestein P.C."/>
            <person name="Knight R."/>
            <person name="Pevzner P."/>
            <person name="Gerwick W.H."/>
            <person name="Gerwick L."/>
        </authorList>
    </citation>
    <scope>NUCLEOTIDE SEQUENCE</scope>
    <source>
        <strain evidence="1">SIO1C4</strain>
    </source>
</reference>
<organism evidence="1">
    <name type="scientific">Symploca sp. SIO1C4</name>
    <dbReference type="NCBI Taxonomy" id="2607765"/>
    <lineage>
        <taxon>Bacteria</taxon>
        <taxon>Bacillati</taxon>
        <taxon>Cyanobacteriota</taxon>
        <taxon>Cyanophyceae</taxon>
        <taxon>Coleofasciculales</taxon>
        <taxon>Coleofasciculaceae</taxon>
        <taxon>Symploca</taxon>
    </lineage>
</organism>
<dbReference type="InterPro" id="IPR011050">
    <property type="entry name" value="Pectin_lyase_fold/virulence"/>
</dbReference>
<sequence length="253" mass="25603">MPVGLEVLPGKTLALVGSEVALMGGNLKAAGGRIELGSVGSNSTVTLTPVEKGWTLGYEDVQNFQDIEFSQAASLRTSGPGAGALNIQGRSIILSQGSVILAFTLGSQPGENLTLRATDSLELSGSNAFGVPSFLQSNLNPEATGNAGKLTIETGRLILQDGALISSATGGKGKGGNINIHASESVELIGLDASGFGSTLVTQATLTAEGGNAGDLSIETGRLILQDGALVSSSTSGKGNGGNIDIRWRECLY</sequence>
<gene>
    <name evidence="1" type="ORF">F6J89_30835</name>
</gene>
<evidence type="ECO:0008006" key="2">
    <source>
        <dbReference type="Google" id="ProtNLM"/>
    </source>
</evidence>
<comment type="caution">
    <text evidence="1">The sequence shown here is derived from an EMBL/GenBank/DDBJ whole genome shotgun (WGS) entry which is preliminary data.</text>
</comment>
<proteinExistence type="predicted"/>
<dbReference type="InterPro" id="IPR012334">
    <property type="entry name" value="Pectin_lyas_fold"/>
</dbReference>
<dbReference type="AlphaFoldDB" id="A0A6B3NLS4"/>
<protein>
    <recommendedName>
        <fullName evidence="2">S-layer family protein</fullName>
    </recommendedName>
</protein>
<evidence type="ECO:0000313" key="1">
    <source>
        <dbReference type="EMBL" id="NER31885.1"/>
    </source>
</evidence>
<feature type="non-terminal residue" evidence="1">
    <location>
        <position position="253"/>
    </location>
</feature>
<name>A0A6B3NLS4_9CYAN</name>